<comment type="caution">
    <text evidence="1">The sequence shown here is derived from an EMBL/GenBank/DDBJ whole genome shotgun (WGS) entry which is preliminary data.</text>
</comment>
<dbReference type="Gene3D" id="1.10.287.1060">
    <property type="entry name" value="ESAT-6-like"/>
    <property type="match status" value="1"/>
</dbReference>
<evidence type="ECO:0000313" key="1">
    <source>
        <dbReference type="EMBL" id="GLW72253.1"/>
    </source>
</evidence>
<accession>A0A9W6QC23</accession>
<dbReference type="AlphaFoldDB" id="A0A9W6QC23"/>
<dbReference type="Pfam" id="PF10824">
    <property type="entry name" value="T7SS_ESX_EspC"/>
    <property type="match status" value="1"/>
</dbReference>
<evidence type="ECO:0008006" key="3">
    <source>
        <dbReference type="Google" id="ProtNLM"/>
    </source>
</evidence>
<dbReference type="InterPro" id="IPR022536">
    <property type="entry name" value="EspC"/>
</dbReference>
<organism evidence="1 2">
    <name type="scientific">Kitasatospora phosalacinea</name>
    <dbReference type="NCBI Taxonomy" id="2065"/>
    <lineage>
        <taxon>Bacteria</taxon>
        <taxon>Bacillati</taxon>
        <taxon>Actinomycetota</taxon>
        <taxon>Actinomycetes</taxon>
        <taxon>Kitasatosporales</taxon>
        <taxon>Streptomycetaceae</taxon>
        <taxon>Kitasatospora</taxon>
    </lineage>
</organism>
<dbReference type="Proteomes" id="UP001165041">
    <property type="component" value="Unassembled WGS sequence"/>
</dbReference>
<protein>
    <recommendedName>
        <fullName evidence="3">Excreted virulence factor EspC (Type VII ESX diderm)</fullName>
    </recommendedName>
</protein>
<name>A0A9W6QC23_9ACTN</name>
<dbReference type="EMBL" id="BSSA01000016">
    <property type="protein sequence ID" value="GLW72253.1"/>
    <property type="molecule type" value="Genomic_DNA"/>
</dbReference>
<sequence>MGTPDFSVDHEALEECGRKLDRAGDDLAAAGSGLECLGEFTAARVGDYGVAAAAADFFASWRDERLLDVEALHELADKVRRSAANYREADRAVAGALTRQRW</sequence>
<proteinExistence type="predicted"/>
<dbReference type="RefSeq" id="WP_285737968.1">
    <property type="nucleotide sequence ID" value="NZ_BSSA01000016.1"/>
</dbReference>
<dbReference type="SUPFAM" id="SSF140453">
    <property type="entry name" value="EsxAB dimer-like"/>
    <property type="match status" value="1"/>
</dbReference>
<dbReference type="InterPro" id="IPR036689">
    <property type="entry name" value="ESAT-6-like_sf"/>
</dbReference>
<dbReference type="GO" id="GO:0009306">
    <property type="term" value="P:protein secretion"/>
    <property type="evidence" value="ECO:0007669"/>
    <property type="project" value="InterPro"/>
</dbReference>
<evidence type="ECO:0000313" key="2">
    <source>
        <dbReference type="Proteomes" id="UP001165041"/>
    </source>
</evidence>
<reference evidence="1" key="1">
    <citation type="submission" date="2023-02" db="EMBL/GenBank/DDBJ databases">
        <title>Kitasatospora phosalacinea NBRC 14627.</title>
        <authorList>
            <person name="Ichikawa N."/>
            <person name="Sato H."/>
            <person name="Tonouchi N."/>
        </authorList>
    </citation>
    <scope>NUCLEOTIDE SEQUENCE</scope>
    <source>
        <strain evidence="1">NBRC 14627</strain>
    </source>
</reference>
<gene>
    <name evidence="1" type="ORF">Kpho02_45520</name>
</gene>